<dbReference type="STRING" id="1036808.A0A0C3EGL6"/>
<keyword evidence="4" id="KW-0963">Cytoplasm</keyword>
<evidence type="ECO:0000313" key="7">
    <source>
        <dbReference type="Proteomes" id="UP000053989"/>
    </source>
</evidence>
<dbReference type="InParanoid" id="A0A0C3EGL6"/>
<dbReference type="FunCoup" id="A0A0C3EGL6">
    <property type="interactions" value="468"/>
</dbReference>
<gene>
    <name evidence="6" type="ORF">SCLCIDRAFT_1145364</name>
</gene>
<dbReference type="GO" id="GO:0005634">
    <property type="term" value="C:nucleus"/>
    <property type="evidence" value="ECO:0007669"/>
    <property type="project" value="UniProtKB-SubCell"/>
</dbReference>
<name>A0A0C3EGL6_9AGAM</name>
<reference evidence="7" key="2">
    <citation type="submission" date="2015-01" db="EMBL/GenBank/DDBJ databases">
        <title>Evolutionary Origins and Diversification of the Mycorrhizal Mutualists.</title>
        <authorList>
            <consortium name="DOE Joint Genome Institute"/>
            <consortium name="Mycorrhizal Genomics Consortium"/>
            <person name="Kohler A."/>
            <person name="Kuo A."/>
            <person name="Nagy L.G."/>
            <person name="Floudas D."/>
            <person name="Copeland A."/>
            <person name="Barry K.W."/>
            <person name="Cichocki N."/>
            <person name="Veneault-Fourrey C."/>
            <person name="LaButti K."/>
            <person name="Lindquist E.A."/>
            <person name="Lipzen A."/>
            <person name="Lundell T."/>
            <person name="Morin E."/>
            <person name="Murat C."/>
            <person name="Riley R."/>
            <person name="Ohm R."/>
            <person name="Sun H."/>
            <person name="Tunlid A."/>
            <person name="Henrissat B."/>
            <person name="Grigoriev I.V."/>
            <person name="Hibbett D.S."/>
            <person name="Martin F."/>
        </authorList>
    </citation>
    <scope>NUCLEOTIDE SEQUENCE [LARGE SCALE GENOMIC DNA]</scope>
    <source>
        <strain evidence="7">Foug A</strain>
    </source>
</reference>
<dbReference type="InterPro" id="IPR016068">
    <property type="entry name" value="Translin_N"/>
</dbReference>
<dbReference type="Gene3D" id="1.20.58.200">
    <property type="entry name" value="Translin, domain 2"/>
    <property type="match status" value="1"/>
</dbReference>
<evidence type="ECO:0000256" key="4">
    <source>
        <dbReference type="ARBA" id="ARBA00022490"/>
    </source>
</evidence>
<dbReference type="GO" id="GO:0043565">
    <property type="term" value="F:sequence-specific DNA binding"/>
    <property type="evidence" value="ECO:0007669"/>
    <property type="project" value="InterPro"/>
</dbReference>
<reference evidence="6 7" key="1">
    <citation type="submission" date="2014-04" db="EMBL/GenBank/DDBJ databases">
        <authorList>
            <consortium name="DOE Joint Genome Institute"/>
            <person name="Kuo A."/>
            <person name="Kohler A."/>
            <person name="Nagy L.G."/>
            <person name="Floudas D."/>
            <person name="Copeland A."/>
            <person name="Barry K.W."/>
            <person name="Cichocki N."/>
            <person name="Veneault-Fourrey C."/>
            <person name="LaButti K."/>
            <person name="Lindquist E.A."/>
            <person name="Lipzen A."/>
            <person name="Lundell T."/>
            <person name="Morin E."/>
            <person name="Murat C."/>
            <person name="Sun H."/>
            <person name="Tunlid A."/>
            <person name="Henrissat B."/>
            <person name="Grigoriev I.V."/>
            <person name="Hibbett D.S."/>
            <person name="Martin F."/>
            <person name="Nordberg H.P."/>
            <person name="Cantor M.N."/>
            <person name="Hua S.X."/>
        </authorList>
    </citation>
    <scope>NUCLEOTIDE SEQUENCE [LARGE SCALE GENOMIC DNA]</scope>
    <source>
        <strain evidence="6 7">Foug A</strain>
    </source>
</reference>
<evidence type="ECO:0000256" key="1">
    <source>
        <dbReference type="ARBA" id="ARBA00004123"/>
    </source>
</evidence>
<dbReference type="Gene3D" id="1.20.58.190">
    <property type="entry name" value="Translin, domain 1"/>
    <property type="match status" value="1"/>
</dbReference>
<dbReference type="Pfam" id="PF01997">
    <property type="entry name" value="Translin"/>
    <property type="match status" value="1"/>
</dbReference>
<dbReference type="EMBL" id="KN822014">
    <property type="protein sequence ID" value="KIM67061.1"/>
    <property type="molecule type" value="Genomic_DNA"/>
</dbReference>
<sequence length="263" mass="30245">MTPVQNMFDEFRQEFDSHSDRRERLIKASRDITILSKNTIFLLHRIMNEDSPDAAKQSKRAYQSAMKKLGEVQALYASLKIELQGDLFWRHYRSVSPGLQEYIEALSFAHYLGHASLVTFDEVQKTLLDVNDVPFFPLPVEDYLLGLSDLTGELMRLAISGIARKGGRDRAQEICTFVRQCKTELDKCTPFVKELRKKQLVTAQSLEKIEDAVYAIVVRSSEYDLAPEILDDIISQTMTNFTYRGGKGLRRDFFGDDEHDDDF</sequence>
<dbReference type="OrthoDB" id="31005at2759"/>
<dbReference type="InterPro" id="IPR002848">
    <property type="entry name" value="Translin_fam"/>
</dbReference>
<comment type="similarity">
    <text evidence="3">Belongs to the translin family.</text>
</comment>
<dbReference type="PANTHER" id="PTHR10741">
    <property type="entry name" value="TRANSLIN AND TRANSLIN ASSOCIATED PROTEIN X"/>
    <property type="match status" value="1"/>
</dbReference>
<dbReference type="InterPro" id="IPR016069">
    <property type="entry name" value="Translin_C"/>
</dbReference>
<dbReference type="HOGENOM" id="CLU_067225_2_0_1"/>
<evidence type="ECO:0008006" key="8">
    <source>
        <dbReference type="Google" id="ProtNLM"/>
    </source>
</evidence>
<dbReference type="GO" id="GO:0005737">
    <property type="term" value="C:cytoplasm"/>
    <property type="evidence" value="ECO:0007669"/>
    <property type="project" value="UniProtKB-SubCell"/>
</dbReference>
<dbReference type="SUPFAM" id="SSF74784">
    <property type="entry name" value="Translin"/>
    <property type="match status" value="1"/>
</dbReference>
<protein>
    <recommendedName>
        <fullName evidence="8">Translin</fullName>
    </recommendedName>
</protein>
<dbReference type="CDD" id="cd14820">
    <property type="entry name" value="TRAX"/>
    <property type="match status" value="1"/>
</dbReference>
<evidence type="ECO:0000256" key="3">
    <source>
        <dbReference type="ARBA" id="ARBA00005902"/>
    </source>
</evidence>
<dbReference type="InterPro" id="IPR036081">
    <property type="entry name" value="Translin_sf"/>
</dbReference>
<keyword evidence="7" id="KW-1185">Reference proteome</keyword>
<evidence type="ECO:0000256" key="2">
    <source>
        <dbReference type="ARBA" id="ARBA00004496"/>
    </source>
</evidence>
<organism evidence="6 7">
    <name type="scientific">Scleroderma citrinum Foug A</name>
    <dbReference type="NCBI Taxonomy" id="1036808"/>
    <lineage>
        <taxon>Eukaryota</taxon>
        <taxon>Fungi</taxon>
        <taxon>Dikarya</taxon>
        <taxon>Basidiomycota</taxon>
        <taxon>Agaricomycotina</taxon>
        <taxon>Agaricomycetes</taxon>
        <taxon>Agaricomycetidae</taxon>
        <taxon>Boletales</taxon>
        <taxon>Sclerodermatineae</taxon>
        <taxon>Sclerodermataceae</taxon>
        <taxon>Scleroderma</taxon>
    </lineage>
</organism>
<dbReference type="AlphaFoldDB" id="A0A0C3EGL6"/>
<proteinExistence type="inferred from homology"/>
<keyword evidence="5" id="KW-0539">Nucleus</keyword>
<dbReference type="Proteomes" id="UP000053989">
    <property type="component" value="Unassembled WGS sequence"/>
</dbReference>
<evidence type="ECO:0000256" key="5">
    <source>
        <dbReference type="ARBA" id="ARBA00023242"/>
    </source>
</evidence>
<accession>A0A0C3EGL6</accession>
<comment type="subcellular location">
    <subcellularLocation>
        <location evidence="2">Cytoplasm</location>
    </subcellularLocation>
    <subcellularLocation>
        <location evidence="1">Nucleus</location>
    </subcellularLocation>
</comment>
<evidence type="ECO:0000313" key="6">
    <source>
        <dbReference type="EMBL" id="KIM67061.1"/>
    </source>
</evidence>